<proteinExistence type="predicted"/>
<organism evidence="2 3">
    <name type="scientific">Laticauda laticaudata</name>
    <name type="common">Blue-ringed sea krait</name>
    <name type="synonym">Blue-lipped sea krait</name>
    <dbReference type="NCBI Taxonomy" id="8630"/>
    <lineage>
        <taxon>Eukaryota</taxon>
        <taxon>Metazoa</taxon>
        <taxon>Chordata</taxon>
        <taxon>Craniata</taxon>
        <taxon>Vertebrata</taxon>
        <taxon>Euteleostomi</taxon>
        <taxon>Lepidosauria</taxon>
        <taxon>Squamata</taxon>
        <taxon>Bifurcata</taxon>
        <taxon>Unidentata</taxon>
        <taxon>Episquamata</taxon>
        <taxon>Toxicofera</taxon>
        <taxon>Serpentes</taxon>
        <taxon>Colubroidea</taxon>
        <taxon>Elapidae</taxon>
        <taxon>Laticaudinae</taxon>
        <taxon>Laticauda</taxon>
    </lineage>
</organism>
<dbReference type="PANTHER" id="PTHR15387">
    <property type="entry name" value="PROTEIN PHOSPHATASE 1 REGULATORY SUBUNIT 17"/>
    <property type="match status" value="1"/>
</dbReference>
<dbReference type="Proteomes" id="UP000694406">
    <property type="component" value="Unplaced"/>
</dbReference>
<dbReference type="PANTHER" id="PTHR15387:SF0">
    <property type="entry name" value="PROTEIN PHOSPHATASE 1 REGULATORY SUBUNIT 17"/>
    <property type="match status" value="1"/>
</dbReference>
<keyword evidence="1" id="KW-0812">Transmembrane</keyword>
<protein>
    <submittedName>
        <fullName evidence="2">Uncharacterized protein</fullName>
    </submittedName>
</protein>
<evidence type="ECO:0000313" key="2">
    <source>
        <dbReference type="Ensembl" id="ENSLLTP00000013351.1"/>
    </source>
</evidence>
<reference evidence="2" key="1">
    <citation type="submission" date="2025-08" db="UniProtKB">
        <authorList>
            <consortium name="Ensembl"/>
        </authorList>
    </citation>
    <scope>IDENTIFICATION</scope>
</reference>
<evidence type="ECO:0000313" key="3">
    <source>
        <dbReference type="Proteomes" id="UP000694406"/>
    </source>
</evidence>
<accession>A0A8C5S7H3</accession>
<keyword evidence="3" id="KW-1185">Reference proteome</keyword>
<dbReference type="InterPro" id="IPR033242">
    <property type="entry name" value="PPP1R17"/>
</dbReference>
<keyword evidence="1" id="KW-0472">Membrane</keyword>
<dbReference type="Ensembl" id="ENSLLTT00000013865.1">
    <property type="protein sequence ID" value="ENSLLTP00000013351.1"/>
    <property type="gene ID" value="ENSLLTG00000010206.1"/>
</dbReference>
<keyword evidence="1" id="KW-1133">Transmembrane helix</keyword>
<reference evidence="2" key="2">
    <citation type="submission" date="2025-09" db="UniProtKB">
        <authorList>
            <consortium name="Ensembl"/>
        </authorList>
    </citation>
    <scope>IDENTIFICATION</scope>
</reference>
<name>A0A8C5S7H3_LATLA</name>
<evidence type="ECO:0000256" key="1">
    <source>
        <dbReference type="SAM" id="Phobius"/>
    </source>
</evidence>
<dbReference type="AlphaFoldDB" id="A0A8C5S7H3"/>
<feature type="transmembrane region" description="Helical" evidence="1">
    <location>
        <begin position="67"/>
        <end position="86"/>
    </location>
</feature>
<dbReference type="GO" id="GO:0004865">
    <property type="term" value="F:protein serine/threonine phosphatase inhibitor activity"/>
    <property type="evidence" value="ECO:0007669"/>
    <property type="project" value="TreeGrafter"/>
</dbReference>
<sequence>MAVYSFFKKSQQPTDDISEQLLKSCELKRISRKGKIHQICQKNDLEQRKPKRKDTPAINSPSSIVEVPIFCLIFLVTCYFSILKYFKLNTLYATILDSDEDQTGYKDSFAISENVKIEEEVIRHIYPPKSSEINL</sequence>